<dbReference type="InterPro" id="IPR015943">
    <property type="entry name" value="WD40/YVTN_repeat-like_dom_sf"/>
</dbReference>
<feature type="compositionally biased region" description="Low complexity" evidence="1">
    <location>
        <begin position="63"/>
        <end position="74"/>
    </location>
</feature>
<feature type="region of interest" description="Disordered" evidence="1">
    <location>
        <begin position="381"/>
        <end position="413"/>
    </location>
</feature>
<feature type="compositionally biased region" description="Polar residues" evidence="1">
    <location>
        <begin position="280"/>
        <end position="298"/>
    </location>
</feature>
<sequence>MNEPRISRREKKLHLSYDLPNRIHCSAIYPLPAPNGSEVIIYGHDRGLRVLWRGGNRRKESAGRSAARSRSNGADHGVIDDDVDDIPQWQDGAHDQEDSNEYDDFNEEDDPDCAYPHIIQDLDIPHDSPVLHIAVPSISPTAAAQLSQYARDHIIVAQVCANGEVSVKALPLEPPTTTEKQHNRRSFYHEWLGECVSNPRSLALKIVPNQEYPHGCQLLVATGGASLSLWELHVRRQDEFSSRELRRQSGWISAVAFPFSRSQDRLLVSERSGAVRVFDPSQTSSTNGRPTSKDSGTSGPVGGEVAGRWIMSYSAPFRTSHPSPTSARRKNVLATAWVLSGRAILVLLEDGEWGVWDMQGATQAGKNVEDFALRGYLGSSAPAESAESGKQKKLAPMTPNTRRTKSDNLFSGPEKVTGVAPSGCITVSPTGTRSGATDESVIIYYNNEIYSISSMQNFWQRSTSNSAGGIGSLYTPGLTHVTDINLMNENITSISQFASKSMTGTLGQMNVSRDLLVSTESRFIILQHLASPTASRGLFQQVAEQPTMQDQRMLDAGELDLGGMDRMLDGMAGGAKPRRVGFAH</sequence>
<gene>
    <name evidence="2" type="ORF">LTR09_004045</name>
</gene>
<comment type="caution">
    <text evidence="2">The sequence shown here is derived from an EMBL/GenBank/DDBJ whole genome shotgun (WGS) entry which is preliminary data.</text>
</comment>
<feature type="region of interest" description="Disordered" evidence="1">
    <location>
        <begin position="278"/>
        <end position="301"/>
    </location>
</feature>
<reference evidence="2" key="1">
    <citation type="submission" date="2023-04" db="EMBL/GenBank/DDBJ databases">
        <title>Black Yeasts Isolated from many extreme environments.</title>
        <authorList>
            <person name="Coleine C."/>
            <person name="Stajich J.E."/>
            <person name="Selbmann L."/>
        </authorList>
    </citation>
    <scope>NUCLEOTIDE SEQUENCE</scope>
    <source>
        <strain evidence="2">CCFEE 5312</strain>
    </source>
</reference>
<dbReference type="EMBL" id="JAWDJX010000010">
    <property type="protein sequence ID" value="KAK3054887.1"/>
    <property type="molecule type" value="Genomic_DNA"/>
</dbReference>
<organism evidence="2 3">
    <name type="scientific">Extremus antarcticus</name>
    <dbReference type="NCBI Taxonomy" id="702011"/>
    <lineage>
        <taxon>Eukaryota</taxon>
        <taxon>Fungi</taxon>
        <taxon>Dikarya</taxon>
        <taxon>Ascomycota</taxon>
        <taxon>Pezizomycotina</taxon>
        <taxon>Dothideomycetes</taxon>
        <taxon>Dothideomycetidae</taxon>
        <taxon>Mycosphaerellales</taxon>
        <taxon>Extremaceae</taxon>
        <taxon>Extremus</taxon>
    </lineage>
</organism>
<evidence type="ECO:0000313" key="3">
    <source>
        <dbReference type="Proteomes" id="UP001271007"/>
    </source>
</evidence>
<proteinExistence type="predicted"/>
<dbReference type="AlphaFoldDB" id="A0AAJ0GDY2"/>
<feature type="region of interest" description="Disordered" evidence="1">
    <location>
        <begin position="59"/>
        <end position="107"/>
    </location>
</feature>
<name>A0AAJ0GDY2_9PEZI</name>
<protein>
    <submittedName>
        <fullName evidence="2">Uncharacterized protein</fullName>
    </submittedName>
</protein>
<keyword evidence="3" id="KW-1185">Reference proteome</keyword>
<dbReference type="InterPro" id="IPR036322">
    <property type="entry name" value="WD40_repeat_dom_sf"/>
</dbReference>
<dbReference type="Gene3D" id="2.130.10.10">
    <property type="entry name" value="YVTN repeat-like/Quinoprotein amine dehydrogenase"/>
    <property type="match status" value="1"/>
</dbReference>
<feature type="compositionally biased region" description="Acidic residues" evidence="1">
    <location>
        <begin position="98"/>
        <end position="107"/>
    </location>
</feature>
<evidence type="ECO:0000313" key="2">
    <source>
        <dbReference type="EMBL" id="KAK3054887.1"/>
    </source>
</evidence>
<accession>A0AAJ0GDY2</accession>
<dbReference type="SUPFAM" id="SSF50978">
    <property type="entry name" value="WD40 repeat-like"/>
    <property type="match status" value="1"/>
</dbReference>
<evidence type="ECO:0000256" key="1">
    <source>
        <dbReference type="SAM" id="MobiDB-lite"/>
    </source>
</evidence>
<dbReference type="Proteomes" id="UP001271007">
    <property type="component" value="Unassembled WGS sequence"/>
</dbReference>